<gene>
    <name evidence="2" type="ORF">ST47_g10220</name>
</gene>
<comment type="caution">
    <text evidence="2">The sequence shown here is derived from an EMBL/GenBank/DDBJ whole genome shotgun (WGS) entry which is preliminary data.</text>
</comment>
<evidence type="ECO:0000313" key="3">
    <source>
        <dbReference type="Proteomes" id="UP000076837"/>
    </source>
</evidence>
<organism evidence="2 3">
    <name type="scientific">Didymella rabiei</name>
    <name type="common">Chickpea ascochyta blight fungus</name>
    <name type="synonym">Mycosphaerella rabiei</name>
    <dbReference type="NCBI Taxonomy" id="5454"/>
    <lineage>
        <taxon>Eukaryota</taxon>
        <taxon>Fungi</taxon>
        <taxon>Dikarya</taxon>
        <taxon>Ascomycota</taxon>
        <taxon>Pezizomycotina</taxon>
        <taxon>Dothideomycetes</taxon>
        <taxon>Pleosporomycetidae</taxon>
        <taxon>Pleosporales</taxon>
        <taxon>Pleosporineae</taxon>
        <taxon>Didymellaceae</taxon>
        <taxon>Ascochyta</taxon>
    </lineage>
</organism>
<name>A0A162VT58_DIDRA</name>
<sequence length="170" mass="19345">MVSNDLALSIAVPVAVGVVLIVAILLVPKGFFSYVASKIYTASCNSNTSNSTRRWFGRHAQNETSSMNEKSQPTFVEQHLGMLRAWQKPTKYARHLQPVQPTKPGDSHQPFRLTGMSFRYWQEFQRNASVRCNPMHEFKVTGEGVKSPAYWTQVGKEIEARKSWWEIIKA</sequence>
<dbReference type="AlphaFoldDB" id="A0A162VT58"/>
<feature type="transmembrane region" description="Helical" evidence="1">
    <location>
        <begin position="6"/>
        <end position="27"/>
    </location>
</feature>
<dbReference type="Proteomes" id="UP000076837">
    <property type="component" value="Unassembled WGS sequence"/>
</dbReference>
<keyword evidence="1" id="KW-0812">Transmembrane</keyword>
<proteinExistence type="predicted"/>
<reference evidence="2 3" key="1">
    <citation type="journal article" date="2016" name="Sci. Rep.">
        <title>Draft genome sequencing and secretome analysis of fungal phytopathogen Ascochyta rabiei provides insight into the necrotrophic effector repertoire.</title>
        <authorList>
            <person name="Verma S."/>
            <person name="Gazara R.K."/>
            <person name="Nizam S."/>
            <person name="Parween S."/>
            <person name="Chattopadhyay D."/>
            <person name="Verma P.K."/>
        </authorList>
    </citation>
    <scope>NUCLEOTIDE SEQUENCE [LARGE SCALE GENOMIC DNA]</scope>
    <source>
        <strain evidence="2 3">ArDII</strain>
    </source>
</reference>
<accession>A0A162VT58</accession>
<evidence type="ECO:0000256" key="1">
    <source>
        <dbReference type="SAM" id="Phobius"/>
    </source>
</evidence>
<evidence type="ECO:0000313" key="2">
    <source>
        <dbReference type="EMBL" id="KZM18607.1"/>
    </source>
</evidence>
<keyword evidence="1" id="KW-1133">Transmembrane helix</keyword>
<dbReference type="EMBL" id="JYNV01000324">
    <property type="protein sequence ID" value="KZM18607.1"/>
    <property type="molecule type" value="Genomic_DNA"/>
</dbReference>
<keyword evidence="1" id="KW-0472">Membrane</keyword>
<protein>
    <submittedName>
        <fullName evidence="2">Uncharacterized protein</fullName>
    </submittedName>
</protein>
<keyword evidence="3" id="KW-1185">Reference proteome</keyword>